<evidence type="ECO:0000313" key="1">
    <source>
        <dbReference type="EMBL" id="MCU6791146.1"/>
    </source>
</evidence>
<reference evidence="1 2" key="1">
    <citation type="submission" date="2022-09" db="EMBL/GenBank/DDBJ databases">
        <authorList>
            <person name="Han X.L."/>
            <person name="Wang Q."/>
            <person name="Lu T."/>
        </authorList>
    </citation>
    <scope>NUCLEOTIDE SEQUENCE [LARGE SCALE GENOMIC DNA]</scope>
    <source>
        <strain evidence="1 2">WQ 127069</strain>
    </source>
</reference>
<dbReference type="EMBL" id="JAOQIO010000007">
    <property type="protein sequence ID" value="MCU6791146.1"/>
    <property type="molecule type" value="Genomic_DNA"/>
</dbReference>
<gene>
    <name evidence="1" type="ORF">OB236_03280</name>
</gene>
<dbReference type="RefSeq" id="WP_076229510.1">
    <property type="nucleotide sequence ID" value="NZ_JAOQIO010000007.1"/>
</dbReference>
<accession>A0ABT2U929</accession>
<protein>
    <submittedName>
        <fullName evidence="1">Uncharacterized protein</fullName>
    </submittedName>
</protein>
<dbReference type="Proteomes" id="UP001652445">
    <property type="component" value="Unassembled WGS sequence"/>
</dbReference>
<evidence type="ECO:0000313" key="2">
    <source>
        <dbReference type="Proteomes" id="UP001652445"/>
    </source>
</evidence>
<proteinExistence type="predicted"/>
<sequence length="79" mass="9276">MKIRLQTDMKVNMKTILKDSIIHVSDDALKREIRGIVLFWAEKRLLEDGWPRPNSTKAIREYLMENGVIGDITEDQEDF</sequence>
<name>A0ABT2U929_9BACL</name>
<organism evidence="1 2">
    <name type="scientific">Paenibacillus baimaensis</name>
    <dbReference type="NCBI Taxonomy" id="2982185"/>
    <lineage>
        <taxon>Bacteria</taxon>
        <taxon>Bacillati</taxon>
        <taxon>Bacillota</taxon>
        <taxon>Bacilli</taxon>
        <taxon>Bacillales</taxon>
        <taxon>Paenibacillaceae</taxon>
        <taxon>Paenibacillus</taxon>
    </lineage>
</organism>
<comment type="caution">
    <text evidence="1">The sequence shown here is derived from an EMBL/GenBank/DDBJ whole genome shotgun (WGS) entry which is preliminary data.</text>
</comment>
<keyword evidence="2" id="KW-1185">Reference proteome</keyword>